<evidence type="ECO:0000256" key="7">
    <source>
        <dbReference type="SAM" id="Phobius"/>
    </source>
</evidence>
<dbReference type="HOGENOM" id="CLU_628384_0_0_14"/>
<feature type="transmembrane region" description="Helical" evidence="7">
    <location>
        <begin position="375"/>
        <end position="399"/>
    </location>
</feature>
<proteinExistence type="inferred from homology"/>
<gene>
    <name evidence="8" type="primary">lgt2</name>
    <name evidence="8" type="ORF">SSABA_v1c00660</name>
</gene>
<feature type="transmembrane region" description="Helical" evidence="7">
    <location>
        <begin position="216"/>
        <end position="238"/>
    </location>
</feature>
<dbReference type="GO" id="GO:0008961">
    <property type="term" value="F:phosphatidylglycerol-prolipoprotein diacylglyceryl transferase activity"/>
    <property type="evidence" value="ECO:0007669"/>
    <property type="project" value="InterPro"/>
</dbReference>
<keyword evidence="3 8" id="KW-0808">Transferase</keyword>
<dbReference type="InterPro" id="IPR001640">
    <property type="entry name" value="Lgt"/>
</dbReference>
<accession>W6A8I1</accession>
<dbReference type="EMBL" id="CP006934">
    <property type="protein sequence ID" value="AHI53478.1"/>
    <property type="molecule type" value="Genomic_DNA"/>
</dbReference>
<feature type="transmembrane region" description="Helical" evidence="7">
    <location>
        <begin position="129"/>
        <end position="148"/>
    </location>
</feature>
<evidence type="ECO:0000313" key="8">
    <source>
        <dbReference type="EMBL" id="AHI53478.1"/>
    </source>
</evidence>
<name>W6A8I1_9MOLU</name>
<dbReference type="PATRIC" id="fig|1276257.3.peg.67"/>
<dbReference type="STRING" id="1276257.SSABA_v1c00660"/>
<dbReference type="GO" id="GO:0042158">
    <property type="term" value="P:lipoprotein biosynthetic process"/>
    <property type="evidence" value="ECO:0007669"/>
    <property type="project" value="InterPro"/>
</dbReference>
<dbReference type="AlphaFoldDB" id="W6A8I1"/>
<evidence type="ECO:0000256" key="2">
    <source>
        <dbReference type="ARBA" id="ARBA00022475"/>
    </source>
</evidence>
<keyword evidence="6 7" id="KW-0472">Membrane</keyword>
<dbReference type="PROSITE" id="PS01311">
    <property type="entry name" value="LGT"/>
    <property type="match status" value="1"/>
</dbReference>
<dbReference type="Proteomes" id="UP000019265">
    <property type="component" value="Chromosome"/>
</dbReference>
<feature type="transmembrane region" description="Helical" evidence="7">
    <location>
        <begin position="24"/>
        <end position="46"/>
    </location>
</feature>
<evidence type="ECO:0000256" key="6">
    <source>
        <dbReference type="ARBA" id="ARBA00023136"/>
    </source>
</evidence>
<feature type="transmembrane region" description="Helical" evidence="7">
    <location>
        <begin position="58"/>
        <end position="77"/>
    </location>
</feature>
<feature type="transmembrane region" description="Helical" evidence="7">
    <location>
        <begin position="97"/>
        <end position="122"/>
    </location>
</feature>
<evidence type="ECO:0000256" key="1">
    <source>
        <dbReference type="ARBA" id="ARBA00007150"/>
    </source>
</evidence>
<dbReference type="eggNOG" id="COG0682">
    <property type="taxonomic scope" value="Bacteria"/>
</dbReference>
<dbReference type="OrthoDB" id="871140at2"/>
<keyword evidence="9" id="KW-1185">Reference proteome</keyword>
<evidence type="ECO:0000313" key="9">
    <source>
        <dbReference type="Proteomes" id="UP000019265"/>
    </source>
</evidence>
<keyword evidence="4 7" id="KW-0812">Transmembrane</keyword>
<keyword evidence="2" id="KW-1003">Cell membrane</keyword>
<keyword evidence="5 7" id="KW-1133">Transmembrane helix</keyword>
<dbReference type="GO" id="GO:0005886">
    <property type="term" value="C:plasma membrane"/>
    <property type="evidence" value="ECO:0007669"/>
    <property type="project" value="InterPro"/>
</dbReference>
<evidence type="ECO:0000256" key="5">
    <source>
        <dbReference type="ARBA" id="ARBA00022989"/>
    </source>
</evidence>
<sequence length="447" mass="51806">MVDWIFDTNEWEIWKLGWVQESYGWFRVYAFTMTTGVIVAIAFSAFKFWRKELQITHLGIGAVPIVIFSLFGGSFFGKLNTGGYDQNTFGGIMSLFAFWQPGMSIHGGVFVGSFVGIIIFYLMGRKSKVSVWTYMDAIIPNILLGQGIGRWGNFFNHEITGPPIALASENKLWWLPNFITQNTQALYKGQTGSVINGITLENGQLYQLNPIFVYEAFWLTFAWVVITFVLPNILKWFGKKPENINMSKLTLQLKEEYFSSFVPSNLELPFTGYRTWKFNRVFTQNISKYGIDNYHKTKADLDAKRQNKEISFIKYRWKVGKSLEEANNPYRFKVMRVGAEAGAYFFAWNFVRFILELQRPSNHLFIQHNKPLSLTLIFLTALVGIGMILFSQFVSPYLFRKPGYVFEKEYFKVIEVKSKKSKVKTSNKDNLKQEKAQEKLMKLKQKV</sequence>
<dbReference type="RefSeq" id="WP_025250618.1">
    <property type="nucleotide sequence ID" value="NZ_CP006934.1"/>
</dbReference>
<comment type="similarity">
    <text evidence="1">Belongs to the Lgt family.</text>
</comment>
<keyword evidence="8" id="KW-0449">Lipoprotein</keyword>
<organism evidence="8 9">
    <name type="scientific">Spiroplasma sabaudiense Ar-1343</name>
    <dbReference type="NCBI Taxonomy" id="1276257"/>
    <lineage>
        <taxon>Bacteria</taxon>
        <taxon>Bacillati</taxon>
        <taxon>Mycoplasmatota</taxon>
        <taxon>Mollicutes</taxon>
        <taxon>Entomoplasmatales</taxon>
        <taxon>Spiroplasmataceae</taxon>
        <taxon>Spiroplasma</taxon>
    </lineage>
</organism>
<dbReference type="KEGG" id="ssab:SSABA_v1c00660"/>
<protein>
    <submittedName>
        <fullName evidence="8">Prolipoprotein diacylglyceryl transferase</fullName>
    </submittedName>
</protein>
<evidence type="ECO:0000256" key="4">
    <source>
        <dbReference type="ARBA" id="ARBA00022692"/>
    </source>
</evidence>
<dbReference type="Pfam" id="PF01790">
    <property type="entry name" value="LGT"/>
    <property type="match status" value="1"/>
</dbReference>
<dbReference type="PANTHER" id="PTHR30589:SF0">
    <property type="entry name" value="PHOSPHATIDYLGLYCEROL--PROLIPOPROTEIN DIACYLGLYCERYL TRANSFERASE"/>
    <property type="match status" value="1"/>
</dbReference>
<dbReference type="PANTHER" id="PTHR30589">
    <property type="entry name" value="PROLIPOPROTEIN DIACYLGLYCERYL TRANSFERASE"/>
    <property type="match status" value="1"/>
</dbReference>
<evidence type="ECO:0000256" key="3">
    <source>
        <dbReference type="ARBA" id="ARBA00022679"/>
    </source>
</evidence>
<reference evidence="8 9" key="1">
    <citation type="journal article" date="2014" name="Genome Biol. Evol.">
        <title>Molecular evolution of the substrate utilization strategies and putative virulence factors in mosquito-associated Spiroplasma species.</title>
        <authorList>
            <person name="Chang T.H."/>
            <person name="Lo W.S."/>
            <person name="Ku C."/>
            <person name="Chen L.L."/>
            <person name="Kuo C.H."/>
        </authorList>
    </citation>
    <scope>NUCLEOTIDE SEQUENCE [LARGE SCALE GENOMIC DNA]</scope>
    <source>
        <strain evidence="8">Ar-1343</strain>
    </source>
</reference>